<dbReference type="EMBL" id="UGSO01000001">
    <property type="protein sequence ID" value="SUB15433.1"/>
    <property type="molecule type" value="Genomic_DNA"/>
</dbReference>
<organism evidence="2 3">
    <name type="scientific">Enterobacter agglomerans</name>
    <name type="common">Erwinia herbicola</name>
    <name type="synonym">Pantoea agglomerans</name>
    <dbReference type="NCBI Taxonomy" id="549"/>
    <lineage>
        <taxon>Bacteria</taxon>
        <taxon>Pseudomonadati</taxon>
        <taxon>Pseudomonadota</taxon>
        <taxon>Gammaproteobacteria</taxon>
        <taxon>Enterobacterales</taxon>
        <taxon>Erwiniaceae</taxon>
        <taxon>Pantoea</taxon>
        <taxon>Pantoea agglomerans group</taxon>
    </lineage>
</organism>
<dbReference type="AlphaFoldDB" id="A0A379AC23"/>
<dbReference type="RefSeq" id="WP_062758848.1">
    <property type="nucleotide sequence ID" value="NZ_CP077366.1"/>
</dbReference>
<accession>A0A379AC23</accession>
<dbReference type="GeneID" id="66824926"/>
<evidence type="ECO:0000313" key="3">
    <source>
        <dbReference type="Proteomes" id="UP000254640"/>
    </source>
</evidence>
<evidence type="ECO:0000313" key="2">
    <source>
        <dbReference type="EMBL" id="SUB15433.1"/>
    </source>
</evidence>
<keyword evidence="3" id="KW-1185">Reference proteome</keyword>
<gene>
    <name evidence="2" type="ORF">NCTC9381_01316</name>
</gene>
<sequence>MLLTTNIDILIEGTLNQDFDFITGADTIDEAIDIYTAELTLPDREDLKKEVMNFLTYDDEMIKSEFRDRYINAFAPEDGKGLLLRILESINKHSDHGNPL</sequence>
<feature type="domain" description="CdiI immunity protein" evidence="1">
    <location>
        <begin position="6"/>
        <end position="79"/>
    </location>
</feature>
<proteinExistence type="predicted"/>
<dbReference type="Pfam" id="PF18593">
    <property type="entry name" value="CdiI_2"/>
    <property type="match status" value="1"/>
</dbReference>
<protein>
    <recommendedName>
        <fullName evidence="1">CdiI immunity protein domain-containing protein</fullName>
    </recommendedName>
</protein>
<reference evidence="2 3" key="1">
    <citation type="submission" date="2018-06" db="EMBL/GenBank/DDBJ databases">
        <authorList>
            <consortium name="Pathogen Informatics"/>
            <person name="Doyle S."/>
        </authorList>
    </citation>
    <scope>NUCLEOTIDE SEQUENCE [LARGE SCALE GENOMIC DNA]</scope>
    <source>
        <strain evidence="2 3">NCTC9381</strain>
    </source>
</reference>
<name>A0A379AC23_ENTAG</name>
<dbReference type="InterPro" id="IPR041129">
    <property type="entry name" value="CdiI_2"/>
</dbReference>
<dbReference type="Proteomes" id="UP000254640">
    <property type="component" value="Unassembled WGS sequence"/>
</dbReference>
<evidence type="ECO:0000259" key="1">
    <source>
        <dbReference type="Pfam" id="PF18593"/>
    </source>
</evidence>